<dbReference type="AlphaFoldDB" id="A0AAD5UMD9"/>
<dbReference type="GO" id="GO:0005730">
    <property type="term" value="C:nucleolus"/>
    <property type="evidence" value="ECO:0007669"/>
    <property type="project" value="TreeGrafter"/>
</dbReference>
<feature type="region of interest" description="Disordered" evidence="1">
    <location>
        <begin position="138"/>
        <end position="158"/>
    </location>
</feature>
<evidence type="ECO:0000259" key="2">
    <source>
        <dbReference type="PROSITE" id="PS50174"/>
    </source>
</evidence>
<dbReference type="GO" id="GO:0003676">
    <property type="term" value="F:nucleic acid binding"/>
    <property type="evidence" value="ECO:0007669"/>
    <property type="project" value="InterPro"/>
</dbReference>
<protein>
    <submittedName>
        <fullName evidence="3">G patch domain-containing protein 4</fullName>
    </submittedName>
</protein>
<dbReference type="PANTHER" id="PTHR23149">
    <property type="entry name" value="G PATCH DOMAIN CONTAINING PROTEIN"/>
    <property type="match status" value="1"/>
</dbReference>
<gene>
    <name evidence="3" type="primary">GPATCH4</name>
    <name evidence="3" type="ORF">HK103_003960</name>
</gene>
<dbReference type="InterPro" id="IPR050656">
    <property type="entry name" value="PINX1"/>
</dbReference>
<feature type="domain" description="G-patch" evidence="2">
    <location>
        <begin position="4"/>
        <end position="27"/>
    </location>
</feature>
<dbReference type="PANTHER" id="PTHR23149:SF9">
    <property type="entry name" value="G PATCH DOMAIN-CONTAINING PROTEIN 4"/>
    <property type="match status" value="1"/>
</dbReference>
<keyword evidence="4" id="KW-1185">Reference proteome</keyword>
<evidence type="ECO:0000256" key="1">
    <source>
        <dbReference type="SAM" id="MobiDB-lite"/>
    </source>
</evidence>
<evidence type="ECO:0000313" key="4">
    <source>
        <dbReference type="Proteomes" id="UP001210925"/>
    </source>
</evidence>
<comment type="caution">
    <text evidence="3">The sequence shown here is derived from an EMBL/GenBank/DDBJ whole genome shotgun (WGS) entry which is preliminary data.</text>
</comment>
<proteinExistence type="predicted"/>
<accession>A0AAD5UMD9</accession>
<dbReference type="Proteomes" id="UP001210925">
    <property type="component" value="Unassembled WGS sequence"/>
</dbReference>
<evidence type="ECO:0000313" key="3">
    <source>
        <dbReference type="EMBL" id="KAJ3262117.1"/>
    </source>
</evidence>
<dbReference type="PROSITE" id="PS50174">
    <property type="entry name" value="G_PATCH"/>
    <property type="match status" value="1"/>
</dbReference>
<feature type="compositionally biased region" description="Basic residues" evidence="1">
    <location>
        <begin position="139"/>
        <end position="158"/>
    </location>
</feature>
<name>A0AAD5UMD9_9FUNG</name>
<sequence length="158" mass="18207">MDSKDSFAERQLKKYGWKKGQGLGKNSGIQRAKSDEWSFQWWDHIFNKASATIKIDNTDEGIQIEKDESKEQEKKLLYGAFVKAGETKEEKKDYSIKITDEELFLACEGRTARKGARGEQNGKLKRAEMADKIKEIKVKTKAKKSKKAKKEKKKSKKE</sequence>
<dbReference type="Pfam" id="PF01585">
    <property type="entry name" value="G-patch"/>
    <property type="match status" value="1"/>
</dbReference>
<dbReference type="InterPro" id="IPR000467">
    <property type="entry name" value="G_patch_dom"/>
</dbReference>
<reference evidence="3" key="1">
    <citation type="submission" date="2020-05" db="EMBL/GenBank/DDBJ databases">
        <title>Phylogenomic resolution of chytrid fungi.</title>
        <authorList>
            <person name="Stajich J.E."/>
            <person name="Amses K."/>
            <person name="Simmons R."/>
            <person name="Seto K."/>
            <person name="Myers J."/>
            <person name="Bonds A."/>
            <person name="Quandt C.A."/>
            <person name="Barry K."/>
            <person name="Liu P."/>
            <person name="Grigoriev I."/>
            <person name="Longcore J.E."/>
            <person name="James T.Y."/>
        </authorList>
    </citation>
    <scope>NUCLEOTIDE SEQUENCE</scope>
    <source>
        <strain evidence="3">PLAUS21</strain>
    </source>
</reference>
<dbReference type="EMBL" id="JADGKB010000003">
    <property type="protein sequence ID" value="KAJ3262117.1"/>
    <property type="molecule type" value="Genomic_DNA"/>
</dbReference>
<organism evidence="3 4">
    <name type="scientific">Boothiomyces macroporosus</name>
    <dbReference type="NCBI Taxonomy" id="261099"/>
    <lineage>
        <taxon>Eukaryota</taxon>
        <taxon>Fungi</taxon>
        <taxon>Fungi incertae sedis</taxon>
        <taxon>Chytridiomycota</taxon>
        <taxon>Chytridiomycota incertae sedis</taxon>
        <taxon>Chytridiomycetes</taxon>
        <taxon>Rhizophydiales</taxon>
        <taxon>Terramycetaceae</taxon>
        <taxon>Boothiomyces</taxon>
    </lineage>
</organism>